<dbReference type="SUPFAM" id="SSF52172">
    <property type="entry name" value="CheY-like"/>
    <property type="match status" value="1"/>
</dbReference>
<sequence>MSLEGAETSRDIRESQRALELRKFFDPQHSNNAALDTIFSDSLNNDGALDAYAESIVWRLRGVHAMVRYSQGTQYFLAGAVRTGKVDTDEDVITTGEWFGCQTVPTPGGLCENTLALDLKIEEYLCFIINDLSKDVRFADLPVVDGQIASYRFYAGVPITTSHGVNIGSLFFFDDKARDGLPQNQRRFMHLQARNIMKHLETKREAAERRRAALMSKGIARFLERTSRDSYLGSDGGHLREDEEPCDSFDAGEDRQVQEEIQNGMGLGHGKPSTDKESVLDKIKTALDHAAVILRESLELTAGGVVFLAPAIGYIENDNINVYGGPATDLGAQMERTHRDKKGRQGSNENQLRPNLSPGTQSGGRHLSVGAIRSSTDKHKASKILAMSSGKSSRSDSNSATLDSKTLQSLIKSYPQGNVWYMDDEGYFSSLEQISEWDQRNGISPSGRIRSNFPINVTKRQAEAAILSRIFPGAKQIIFLPLWDAGGDRYYAGCFVWSELAAPVFTVDSELAYLSAFTNFLMVEISRLDALTSNKMKSDFISSISHEFRSPLHGILASAEFLRESELNASQMEFISTIQNCSGTLLDTINHVLDYSKINSFERAGHHQDTISNELYQDTNVALLCEDIVNGMIAANEFRGTGSPDLSLPISSESQNDQRPLGLHHAPLEVTVDIEKRDWVFKIQAGRGITESCDEHFWHNAQKYTESGYIMLRLRVTESRADEWGKTSHCLSLHIRDTGKGMSSEYMERKLYHPFAQEDTFATGVGLGLSIVWSIVNQIGGKISIRSELGKGTDVEVTIPVEKSKNVQHSNGTFSDSTNVPSDAEECISKLRHRAAGKSICFSRGRDTNTSYQKDISWSCIQLYCTEWFGFEIKETSANLIITDREDSTRYKDGQRVLIVHDDMACSTKQDNVHTRHAIGKICSPIGPFKLARSLLALLDQDIALPQKIQRCLNQAHAGTQTPLGSPEERTIMNGIISTDYCFTPPPLKTVSTSPTTEQPKPTTMALTAWHVQQQPASSQSFESIATLSLAQVPALLPSPTFPAFPQPVMTLTLPNPKVLTPTPDPVPKPSSTSKALHILAVDDNALNLNLLHRYLLKREGDIIVTAKNGVEAVDAVKSRKKRFDVIFMDISMPEMDGFEATRFIRAFENTRSLQLGEDEKVSMEKGKEKRAYIVALTGLASRRDRDLAEECGFDDFLTKPISFKRIGELLWGLSEKGS</sequence>
<gene>
    <name evidence="7" type="ORF">K444DRAFT_517122</name>
</gene>
<dbReference type="Proteomes" id="UP000235371">
    <property type="component" value="Unassembled WGS sequence"/>
</dbReference>
<evidence type="ECO:0000256" key="1">
    <source>
        <dbReference type="ARBA" id="ARBA00022553"/>
    </source>
</evidence>
<dbReference type="AlphaFoldDB" id="A0A2J6TUI8"/>
<dbReference type="Gene3D" id="3.30.565.10">
    <property type="entry name" value="Histidine kinase-like ATPase, C-terminal domain"/>
    <property type="match status" value="1"/>
</dbReference>
<dbReference type="PROSITE" id="PS50110">
    <property type="entry name" value="RESPONSE_REGULATORY"/>
    <property type="match status" value="1"/>
</dbReference>
<dbReference type="InterPro" id="IPR011006">
    <property type="entry name" value="CheY-like_superfamily"/>
</dbReference>
<dbReference type="PRINTS" id="PR00344">
    <property type="entry name" value="BCTRLSENSOR"/>
</dbReference>
<dbReference type="STRING" id="1095630.A0A2J6TUI8"/>
<dbReference type="FunFam" id="1.10.287.130:FF:000023">
    <property type="entry name" value="Sensor histidine kinase/response regulator, putative"/>
    <property type="match status" value="1"/>
</dbReference>
<organism evidence="7 8">
    <name type="scientific">Hyaloscypha bicolor E</name>
    <dbReference type="NCBI Taxonomy" id="1095630"/>
    <lineage>
        <taxon>Eukaryota</taxon>
        <taxon>Fungi</taxon>
        <taxon>Dikarya</taxon>
        <taxon>Ascomycota</taxon>
        <taxon>Pezizomycotina</taxon>
        <taxon>Leotiomycetes</taxon>
        <taxon>Helotiales</taxon>
        <taxon>Hyaloscyphaceae</taxon>
        <taxon>Hyaloscypha</taxon>
        <taxon>Hyaloscypha bicolor</taxon>
    </lineage>
</organism>
<dbReference type="SMART" id="SM00387">
    <property type="entry name" value="HATPase_c"/>
    <property type="match status" value="1"/>
</dbReference>
<keyword evidence="1 2" id="KW-0597">Phosphoprotein</keyword>
<dbReference type="InterPro" id="IPR004358">
    <property type="entry name" value="Sig_transdc_His_kin-like_C"/>
</dbReference>
<dbReference type="SMART" id="SM00388">
    <property type="entry name" value="HisKA"/>
    <property type="match status" value="1"/>
</dbReference>
<feature type="modified residue" description="4-aspartylphosphate" evidence="2">
    <location>
        <position position="1130"/>
    </location>
</feature>
<dbReference type="InterPro" id="IPR036097">
    <property type="entry name" value="HisK_dim/P_sf"/>
</dbReference>
<feature type="compositionally biased region" description="Low complexity" evidence="4">
    <location>
        <begin position="388"/>
        <end position="399"/>
    </location>
</feature>
<feature type="compositionally biased region" description="Polar residues" evidence="4">
    <location>
        <begin position="345"/>
        <end position="360"/>
    </location>
</feature>
<dbReference type="SUPFAM" id="SSF55874">
    <property type="entry name" value="ATPase domain of HSP90 chaperone/DNA topoisomerase II/histidine kinase"/>
    <property type="match status" value="1"/>
</dbReference>
<dbReference type="PANTHER" id="PTHR43719:SF72">
    <property type="entry name" value="HISTIDINE KINASE_RESPONSE REGULATOR, PUTATIVE (AFU_ORTHOLOGUE AFUA_8G06140)-RELATED"/>
    <property type="match status" value="1"/>
</dbReference>
<dbReference type="GeneID" id="36581826"/>
<keyword evidence="3" id="KW-0175">Coiled coil</keyword>
<dbReference type="CDD" id="cd00082">
    <property type="entry name" value="HisKA"/>
    <property type="match status" value="1"/>
</dbReference>
<dbReference type="CDD" id="cd17546">
    <property type="entry name" value="REC_hyHK_CKI1_RcsC-like"/>
    <property type="match status" value="1"/>
</dbReference>
<name>A0A2J6TUI8_9HELO</name>
<feature type="domain" description="Response regulatory" evidence="6">
    <location>
        <begin position="1078"/>
        <end position="1215"/>
    </location>
</feature>
<proteinExistence type="predicted"/>
<feature type="coiled-coil region" evidence="3">
    <location>
        <begin position="190"/>
        <end position="217"/>
    </location>
</feature>
<dbReference type="SUPFAM" id="SSF47384">
    <property type="entry name" value="Homodimeric domain of signal transducing histidine kinase"/>
    <property type="match status" value="1"/>
</dbReference>
<dbReference type="InParanoid" id="A0A2J6TUI8"/>
<protein>
    <submittedName>
        <fullName evidence="7">Uncharacterized protein</fullName>
    </submittedName>
</protein>
<dbReference type="InterPro" id="IPR003594">
    <property type="entry name" value="HATPase_dom"/>
</dbReference>
<dbReference type="Pfam" id="PF00072">
    <property type="entry name" value="Response_reg"/>
    <property type="match status" value="1"/>
</dbReference>
<dbReference type="Gene3D" id="1.10.287.130">
    <property type="match status" value="1"/>
</dbReference>
<dbReference type="Gene3D" id="3.40.50.2300">
    <property type="match status" value="1"/>
</dbReference>
<reference evidence="7 8" key="1">
    <citation type="submission" date="2016-04" db="EMBL/GenBank/DDBJ databases">
        <title>A degradative enzymes factory behind the ericoid mycorrhizal symbiosis.</title>
        <authorList>
            <consortium name="DOE Joint Genome Institute"/>
            <person name="Martino E."/>
            <person name="Morin E."/>
            <person name="Grelet G."/>
            <person name="Kuo A."/>
            <person name="Kohler A."/>
            <person name="Daghino S."/>
            <person name="Barry K."/>
            <person name="Choi C."/>
            <person name="Cichocki N."/>
            <person name="Clum A."/>
            <person name="Copeland A."/>
            <person name="Hainaut M."/>
            <person name="Haridas S."/>
            <person name="Labutti K."/>
            <person name="Lindquist E."/>
            <person name="Lipzen A."/>
            <person name="Khouja H.-R."/>
            <person name="Murat C."/>
            <person name="Ohm R."/>
            <person name="Olson A."/>
            <person name="Spatafora J."/>
            <person name="Veneault-Fourrey C."/>
            <person name="Henrissat B."/>
            <person name="Grigoriev I."/>
            <person name="Martin F."/>
            <person name="Perotto S."/>
        </authorList>
    </citation>
    <scope>NUCLEOTIDE SEQUENCE [LARGE SCALE GENOMIC DNA]</scope>
    <source>
        <strain evidence="7 8">E</strain>
    </source>
</reference>
<dbReference type="SMART" id="SM00448">
    <property type="entry name" value="REC"/>
    <property type="match status" value="1"/>
</dbReference>
<dbReference type="EMBL" id="KZ613743">
    <property type="protein sequence ID" value="PMD66676.1"/>
    <property type="molecule type" value="Genomic_DNA"/>
</dbReference>
<dbReference type="RefSeq" id="XP_024743580.1">
    <property type="nucleotide sequence ID" value="XM_024873746.1"/>
</dbReference>
<dbReference type="InterPro" id="IPR050956">
    <property type="entry name" value="2C_system_His_kinase"/>
</dbReference>
<dbReference type="Pfam" id="PF02518">
    <property type="entry name" value="HATPase_c"/>
    <property type="match status" value="1"/>
</dbReference>
<dbReference type="Pfam" id="PF00512">
    <property type="entry name" value="HisKA"/>
    <property type="match status" value="1"/>
</dbReference>
<dbReference type="OrthoDB" id="303614at2759"/>
<dbReference type="SUPFAM" id="SSF55781">
    <property type="entry name" value="GAF domain-like"/>
    <property type="match status" value="1"/>
</dbReference>
<feature type="domain" description="Histidine kinase" evidence="5">
    <location>
        <begin position="543"/>
        <end position="803"/>
    </location>
</feature>
<dbReference type="InterPro" id="IPR036890">
    <property type="entry name" value="HATPase_C_sf"/>
</dbReference>
<dbReference type="InterPro" id="IPR001789">
    <property type="entry name" value="Sig_transdc_resp-reg_receiver"/>
</dbReference>
<evidence type="ECO:0000259" key="5">
    <source>
        <dbReference type="PROSITE" id="PS50109"/>
    </source>
</evidence>
<dbReference type="PROSITE" id="PS50109">
    <property type="entry name" value="HIS_KIN"/>
    <property type="match status" value="1"/>
</dbReference>
<dbReference type="PANTHER" id="PTHR43719">
    <property type="entry name" value="TWO-COMPONENT HISTIDINE KINASE"/>
    <property type="match status" value="1"/>
</dbReference>
<accession>A0A2J6TUI8</accession>
<evidence type="ECO:0000313" key="8">
    <source>
        <dbReference type="Proteomes" id="UP000235371"/>
    </source>
</evidence>
<evidence type="ECO:0000256" key="3">
    <source>
        <dbReference type="SAM" id="Coils"/>
    </source>
</evidence>
<evidence type="ECO:0000313" key="7">
    <source>
        <dbReference type="EMBL" id="PMD66676.1"/>
    </source>
</evidence>
<keyword evidence="8" id="KW-1185">Reference proteome</keyword>
<dbReference type="InterPro" id="IPR005467">
    <property type="entry name" value="His_kinase_dom"/>
</dbReference>
<dbReference type="GO" id="GO:0000155">
    <property type="term" value="F:phosphorelay sensor kinase activity"/>
    <property type="evidence" value="ECO:0007669"/>
    <property type="project" value="InterPro"/>
</dbReference>
<evidence type="ECO:0000259" key="6">
    <source>
        <dbReference type="PROSITE" id="PS50110"/>
    </source>
</evidence>
<dbReference type="InterPro" id="IPR003661">
    <property type="entry name" value="HisK_dim/P_dom"/>
</dbReference>
<evidence type="ECO:0000256" key="2">
    <source>
        <dbReference type="PROSITE-ProRule" id="PRU00169"/>
    </source>
</evidence>
<evidence type="ECO:0000256" key="4">
    <source>
        <dbReference type="SAM" id="MobiDB-lite"/>
    </source>
</evidence>
<feature type="region of interest" description="Disordered" evidence="4">
    <location>
        <begin position="335"/>
        <end position="402"/>
    </location>
</feature>